<comment type="caution">
    <text evidence="2">The sequence shown here is derived from an EMBL/GenBank/DDBJ whole genome shotgun (WGS) entry which is preliminary data.</text>
</comment>
<dbReference type="AlphaFoldDB" id="A0A366HXA5"/>
<dbReference type="OrthoDB" id="1771649at2"/>
<dbReference type="PANTHER" id="PTHR22916">
    <property type="entry name" value="GLYCOSYLTRANSFERASE"/>
    <property type="match status" value="1"/>
</dbReference>
<dbReference type="GO" id="GO:0016758">
    <property type="term" value="F:hexosyltransferase activity"/>
    <property type="evidence" value="ECO:0007669"/>
    <property type="project" value="UniProtKB-ARBA"/>
</dbReference>
<keyword evidence="3" id="KW-1185">Reference proteome</keyword>
<evidence type="ECO:0000259" key="1">
    <source>
        <dbReference type="Pfam" id="PF00535"/>
    </source>
</evidence>
<organism evidence="2 3">
    <name type="scientific">Alkalibaculum bacchi</name>
    <dbReference type="NCBI Taxonomy" id="645887"/>
    <lineage>
        <taxon>Bacteria</taxon>
        <taxon>Bacillati</taxon>
        <taxon>Bacillota</taxon>
        <taxon>Clostridia</taxon>
        <taxon>Eubacteriales</taxon>
        <taxon>Eubacteriaceae</taxon>
        <taxon>Alkalibaculum</taxon>
    </lineage>
</organism>
<gene>
    <name evidence="2" type="ORF">DES36_12422</name>
</gene>
<accession>A0A366HXA5</accession>
<dbReference type="EMBL" id="QNRX01000024">
    <property type="protein sequence ID" value="RBP58226.1"/>
    <property type="molecule type" value="Genomic_DNA"/>
</dbReference>
<dbReference type="RefSeq" id="WP_113921738.1">
    <property type="nucleotide sequence ID" value="NZ_QNRX01000024.1"/>
</dbReference>
<dbReference type="SUPFAM" id="SSF53448">
    <property type="entry name" value="Nucleotide-diphospho-sugar transferases"/>
    <property type="match status" value="1"/>
</dbReference>
<proteinExistence type="predicted"/>
<sequence>MKEQFDISVIMPIYNTQSYIKEALESILNQSKKNIELIVINDGSTDKSGDITKEYANKCSNILYLEQVNKGQGAARNVGLKNARGRYVYFMDSDDILEKGALQVLYDQCQGHDLDMIMFDGESFYDEDYISENKQSFKYTRNKVYEGVYNGAVLLDELIDNRDYYVSPCLYMFKKEIVMQKGLYFPEGIIHEDELFTFQLYLYANKVKHISEVFFKRRIRGNSTMTSKNYAKSFQGYSQCLLELIDKQEIYKKDYRGNLRLIEAIIKKELRKLYNAILRTFYGMNPSERAKYKKRFKKVKSKAREQAYFGKRYGFFESNFYYLYHKLLNLKKKV</sequence>
<keyword evidence="2" id="KW-0808">Transferase</keyword>
<dbReference type="InterPro" id="IPR029044">
    <property type="entry name" value="Nucleotide-diphossugar_trans"/>
</dbReference>
<feature type="domain" description="Glycosyltransferase 2-like" evidence="1">
    <location>
        <begin position="8"/>
        <end position="140"/>
    </location>
</feature>
<dbReference type="Proteomes" id="UP000253490">
    <property type="component" value="Unassembled WGS sequence"/>
</dbReference>
<dbReference type="CDD" id="cd00761">
    <property type="entry name" value="Glyco_tranf_GTA_type"/>
    <property type="match status" value="1"/>
</dbReference>
<evidence type="ECO:0000313" key="2">
    <source>
        <dbReference type="EMBL" id="RBP58226.1"/>
    </source>
</evidence>
<protein>
    <submittedName>
        <fullName evidence="2">Glycosyltransferase involved in cell wall biosynthesis</fullName>
    </submittedName>
</protein>
<reference evidence="2 3" key="1">
    <citation type="submission" date="2018-06" db="EMBL/GenBank/DDBJ databases">
        <title>Genomic Encyclopedia of Type Strains, Phase IV (KMG-IV): sequencing the most valuable type-strain genomes for metagenomic binning, comparative biology and taxonomic classification.</title>
        <authorList>
            <person name="Goeker M."/>
        </authorList>
    </citation>
    <scope>NUCLEOTIDE SEQUENCE [LARGE SCALE GENOMIC DNA]</scope>
    <source>
        <strain evidence="2 3">DSM 22112</strain>
    </source>
</reference>
<dbReference type="Pfam" id="PF00535">
    <property type="entry name" value="Glycos_transf_2"/>
    <property type="match status" value="1"/>
</dbReference>
<dbReference type="Gene3D" id="3.90.550.10">
    <property type="entry name" value="Spore Coat Polysaccharide Biosynthesis Protein SpsA, Chain A"/>
    <property type="match status" value="1"/>
</dbReference>
<dbReference type="PANTHER" id="PTHR22916:SF3">
    <property type="entry name" value="UDP-GLCNAC:BETAGAL BETA-1,3-N-ACETYLGLUCOSAMINYLTRANSFERASE-LIKE PROTEIN 1"/>
    <property type="match status" value="1"/>
</dbReference>
<name>A0A366HXA5_9FIRM</name>
<dbReference type="InterPro" id="IPR001173">
    <property type="entry name" value="Glyco_trans_2-like"/>
</dbReference>
<evidence type="ECO:0000313" key="3">
    <source>
        <dbReference type="Proteomes" id="UP000253490"/>
    </source>
</evidence>